<evidence type="ECO:0000256" key="1">
    <source>
        <dbReference type="ARBA" id="ARBA00009570"/>
    </source>
</evidence>
<evidence type="ECO:0000256" key="2">
    <source>
        <dbReference type="ARBA" id="ARBA00023002"/>
    </source>
</evidence>
<gene>
    <name evidence="3" type="ORF">SAMN06296008_105108</name>
</gene>
<keyword evidence="4" id="KW-1185">Reference proteome</keyword>
<proteinExistence type="inferred from homology"/>
<accession>A0A1W1ZH95</accession>
<dbReference type="OrthoDB" id="2674149at2"/>
<evidence type="ECO:0000313" key="3">
    <source>
        <dbReference type="EMBL" id="SMC47451.1"/>
    </source>
</evidence>
<sequence length="157" mass="18439">MDSTNLLSTIIQLNAQYASAIDHSNWEAWMDLFVEECTYKIQPRENFDRQMPLCTLALLSKGMLKDRVYGITNTLYHDPYYQRHIISLPMITESNEQRVLCETNYAVFRTKFNQTSEVMNVGRYVDELEFVNNQLKIKSRNCVFDSEMISNSIIYPI</sequence>
<dbReference type="InterPro" id="IPR000391">
    <property type="entry name" value="Rng_hydr_dOase-bsu"/>
</dbReference>
<dbReference type="CDD" id="cd00667">
    <property type="entry name" value="ring_hydroxylating_dioxygenases_beta"/>
    <property type="match status" value="1"/>
</dbReference>
<dbReference type="SUPFAM" id="SSF54427">
    <property type="entry name" value="NTF2-like"/>
    <property type="match status" value="1"/>
</dbReference>
<dbReference type="InterPro" id="IPR032710">
    <property type="entry name" value="NTF2-like_dom_sf"/>
</dbReference>
<dbReference type="Gene3D" id="3.10.450.50">
    <property type="match status" value="1"/>
</dbReference>
<dbReference type="AlphaFoldDB" id="A0A1W1ZH95"/>
<organism evidence="3 4">
    <name type="scientific">Polynucleobacter kasalickyi</name>
    <dbReference type="NCBI Taxonomy" id="1938817"/>
    <lineage>
        <taxon>Bacteria</taxon>
        <taxon>Pseudomonadati</taxon>
        <taxon>Pseudomonadota</taxon>
        <taxon>Betaproteobacteria</taxon>
        <taxon>Burkholderiales</taxon>
        <taxon>Burkholderiaceae</taxon>
        <taxon>Polynucleobacter</taxon>
    </lineage>
</organism>
<reference evidence="3 4" key="1">
    <citation type="submission" date="2017-04" db="EMBL/GenBank/DDBJ databases">
        <authorList>
            <person name="Afonso C.L."/>
            <person name="Miller P.J."/>
            <person name="Scott M.A."/>
            <person name="Spackman E."/>
            <person name="Goraichik I."/>
            <person name="Dimitrov K.M."/>
            <person name="Suarez D.L."/>
            <person name="Swayne D.E."/>
        </authorList>
    </citation>
    <scope>NUCLEOTIDE SEQUENCE [LARGE SCALE GENOMIC DNA]</scope>
    <source>
        <strain evidence="3 4">VK13</strain>
    </source>
</reference>
<dbReference type="RefSeq" id="WP_084283267.1">
    <property type="nucleotide sequence ID" value="NZ_FWXJ01000005.1"/>
</dbReference>
<dbReference type="Proteomes" id="UP000192708">
    <property type="component" value="Unassembled WGS sequence"/>
</dbReference>
<comment type="similarity">
    <text evidence="1">Belongs to the bacterial ring-hydroxylating dioxygenase beta subunit family.</text>
</comment>
<dbReference type="EMBL" id="FWXJ01000005">
    <property type="protein sequence ID" value="SMC47451.1"/>
    <property type="molecule type" value="Genomic_DNA"/>
</dbReference>
<evidence type="ECO:0000313" key="4">
    <source>
        <dbReference type="Proteomes" id="UP000192708"/>
    </source>
</evidence>
<dbReference type="GO" id="GO:0016491">
    <property type="term" value="F:oxidoreductase activity"/>
    <property type="evidence" value="ECO:0007669"/>
    <property type="project" value="UniProtKB-KW"/>
</dbReference>
<protein>
    <submittedName>
        <fullName evidence="3">Salicylate 5-hydroxylase small subunit</fullName>
    </submittedName>
</protein>
<dbReference type="Pfam" id="PF00866">
    <property type="entry name" value="Ring_hydroxyl_B"/>
    <property type="match status" value="1"/>
</dbReference>
<keyword evidence="2" id="KW-0560">Oxidoreductase</keyword>
<name>A0A1W1ZH95_9BURK</name>
<dbReference type="STRING" id="1938817.SAMN06296008_105108"/>